<name>A0A9W6RN54_9ACTN</name>
<gene>
    <name evidence="2" type="ORF">Airi01_075980</name>
</gene>
<protein>
    <submittedName>
        <fullName evidence="2">Uncharacterized protein</fullName>
    </submittedName>
</protein>
<comment type="caution">
    <text evidence="2">The sequence shown here is derived from an EMBL/GenBank/DDBJ whole genome shotgun (WGS) entry which is preliminary data.</text>
</comment>
<evidence type="ECO:0000313" key="3">
    <source>
        <dbReference type="Proteomes" id="UP001165135"/>
    </source>
</evidence>
<evidence type="ECO:0000256" key="1">
    <source>
        <dbReference type="SAM" id="MobiDB-lite"/>
    </source>
</evidence>
<dbReference type="EMBL" id="BSTJ01000011">
    <property type="protein sequence ID" value="GLY79331.1"/>
    <property type="molecule type" value="Genomic_DNA"/>
</dbReference>
<accession>A0A9W6RN54</accession>
<feature type="region of interest" description="Disordered" evidence="1">
    <location>
        <begin position="1"/>
        <end position="20"/>
    </location>
</feature>
<organism evidence="2 3">
    <name type="scientific">Actinoallomurus iriomotensis</name>
    <dbReference type="NCBI Taxonomy" id="478107"/>
    <lineage>
        <taxon>Bacteria</taxon>
        <taxon>Bacillati</taxon>
        <taxon>Actinomycetota</taxon>
        <taxon>Actinomycetes</taxon>
        <taxon>Streptosporangiales</taxon>
        <taxon>Thermomonosporaceae</taxon>
        <taxon>Actinoallomurus</taxon>
    </lineage>
</organism>
<dbReference type="AlphaFoldDB" id="A0A9W6RN54"/>
<reference evidence="2" key="1">
    <citation type="submission" date="2023-03" db="EMBL/GenBank/DDBJ databases">
        <title>Actinoallomurus iriomotensis NBRC 103681.</title>
        <authorList>
            <person name="Ichikawa N."/>
            <person name="Sato H."/>
            <person name="Tonouchi N."/>
        </authorList>
    </citation>
    <scope>NUCLEOTIDE SEQUENCE</scope>
    <source>
        <strain evidence="2">NBRC 103681</strain>
    </source>
</reference>
<evidence type="ECO:0000313" key="2">
    <source>
        <dbReference type="EMBL" id="GLY79331.1"/>
    </source>
</evidence>
<dbReference type="RefSeq" id="WP_285630618.1">
    <property type="nucleotide sequence ID" value="NZ_BSTJ01000011.1"/>
</dbReference>
<proteinExistence type="predicted"/>
<dbReference type="Proteomes" id="UP001165135">
    <property type="component" value="Unassembled WGS sequence"/>
</dbReference>
<sequence length="560" mass="62741">MQTAAPDTDPALGPDPEAFMRPERLATLPPTRLSASRALINRMSRERWRIEVVRFDIDDRARGDALYRVHAPGRTFDFMVFSFEPKLEGRTGRIIGTDWDMMGALVEGEAGEADMRATRAEFPKLYAGRATPGTLVWCRSNRSLRLFDHVIERLASGRQPDVDELWRVGYLMRNTGLDGNGTFGTRSYLALEDDHPLRGPYQAQMLSAYLMREFSFDLAEHLARLANPGAVRLDADLKRLLGLGNGSALGLVFFANNHPALLDRWLTLRFAAVAEARARPAVPGDAEWNRAAELLERAIAFYDEDPFRYHSFTPAATVADGLRLIVKAMAGAEPPRTFGELVDAAAEVGPDAVEVGNAILLELRPETTDAWLRYQPVDETLTRRPAQRVGELRELLDREYAWTRRFDLADPAQRRFRWYKSRDAEEPRRGPVDEVPEGFEWALDLPGDVQRLARALRDEPAGRTVGEFLAAHPAERATVQRVQGLAGRRYHSPHMNMLAGDFTPAHIVRLMNAAFHGLDKTVDGLGRNVLGLLFHGAPVATDLAAGHAADWIYPRRPEER</sequence>